<sequence>APGRGRSLDRIGAQGERAPPGDPPAPRLLLLCLRLRRAVPADPPGRAQEDLAGRVDEQLLRSPLAGRGHRVGGAPPGSDRAGPGPSRADPRPAGLSLPGRDARRHRGERDVSGLPVNRDRSGAGRARRDRRRRLGGLGDVSGPGARRRARHQPVVRRAGRPAPADRAGPWCRLGRPATGPGHTQV</sequence>
<dbReference type="AlphaFoldDB" id="A0A6J4LEC7"/>
<feature type="region of interest" description="Disordered" evidence="1">
    <location>
        <begin position="41"/>
        <end position="185"/>
    </location>
</feature>
<keyword evidence="2" id="KW-0413">Isomerase</keyword>
<dbReference type="GO" id="GO:0004452">
    <property type="term" value="F:isopentenyl-diphosphate delta-isomerase activity"/>
    <property type="evidence" value="ECO:0007669"/>
    <property type="project" value="UniProtKB-EC"/>
</dbReference>
<name>A0A6J4LEC7_9ACTN</name>
<accession>A0A6J4LEC7</accession>
<dbReference type="EMBL" id="CADCUJ010000010">
    <property type="protein sequence ID" value="CAA9330181.1"/>
    <property type="molecule type" value="Genomic_DNA"/>
</dbReference>
<feature type="compositionally biased region" description="Basic residues" evidence="1">
    <location>
        <begin position="145"/>
        <end position="159"/>
    </location>
</feature>
<feature type="compositionally biased region" description="Basic and acidic residues" evidence="1">
    <location>
        <begin position="47"/>
        <end position="59"/>
    </location>
</feature>
<feature type="compositionally biased region" description="Basic residues" evidence="1">
    <location>
        <begin position="125"/>
        <end position="134"/>
    </location>
</feature>
<evidence type="ECO:0000256" key="1">
    <source>
        <dbReference type="SAM" id="MobiDB-lite"/>
    </source>
</evidence>
<feature type="compositionally biased region" description="Low complexity" evidence="1">
    <location>
        <begin position="160"/>
        <end position="169"/>
    </location>
</feature>
<feature type="region of interest" description="Disordered" evidence="1">
    <location>
        <begin position="1"/>
        <end position="26"/>
    </location>
</feature>
<feature type="non-terminal residue" evidence="2">
    <location>
        <position position="185"/>
    </location>
</feature>
<organism evidence="2">
    <name type="scientific">uncultured Nocardioidaceae bacterium</name>
    <dbReference type="NCBI Taxonomy" id="253824"/>
    <lineage>
        <taxon>Bacteria</taxon>
        <taxon>Bacillati</taxon>
        <taxon>Actinomycetota</taxon>
        <taxon>Actinomycetes</taxon>
        <taxon>Propionibacteriales</taxon>
        <taxon>Nocardioidaceae</taxon>
        <taxon>environmental samples</taxon>
    </lineage>
</organism>
<feature type="compositionally biased region" description="Basic and acidic residues" evidence="1">
    <location>
        <begin position="107"/>
        <end position="122"/>
    </location>
</feature>
<dbReference type="EC" id="5.3.3.2" evidence="2"/>
<gene>
    <name evidence="2" type="ORF">AVDCRST_MAG72-281</name>
</gene>
<protein>
    <submittedName>
        <fullName evidence="2">Isopentenyl-diphosphate Delta-isomerase</fullName>
        <ecNumber evidence="2">5.3.3.2</ecNumber>
    </submittedName>
</protein>
<evidence type="ECO:0000313" key="2">
    <source>
        <dbReference type="EMBL" id="CAA9330181.1"/>
    </source>
</evidence>
<proteinExistence type="predicted"/>
<reference evidence="2" key="1">
    <citation type="submission" date="2020-02" db="EMBL/GenBank/DDBJ databases">
        <authorList>
            <person name="Meier V. D."/>
        </authorList>
    </citation>
    <scope>NUCLEOTIDE SEQUENCE</scope>
    <source>
        <strain evidence="2">AVDCRST_MAG72</strain>
    </source>
</reference>
<feature type="non-terminal residue" evidence="2">
    <location>
        <position position="1"/>
    </location>
</feature>